<dbReference type="PANTHER" id="PTHR15337">
    <property type="entry name" value="ANTERIOR GRADIENT PROTEIN-RELATED"/>
    <property type="match status" value="1"/>
</dbReference>
<dbReference type="EMBL" id="JAUJEB010000007">
    <property type="protein sequence ID" value="MDN5216048.1"/>
    <property type="molecule type" value="Genomic_DNA"/>
</dbReference>
<evidence type="ECO:0000313" key="5">
    <source>
        <dbReference type="Proteomes" id="UP001172083"/>
    </source>
</evidence>
<proteinExistence type="predicted"/>
<sequence>MHQTIINRKVKLVFKILGLFSILLVYTSNQLASNVSENRTIWMTDYEQARSVAEAEDKPILIYFSGSDWCKPCIKLSEQVFEREEFRFYARENLILLKLDFPRYKRNQLSTAQADHNEALAARFNREGDFPLVLIIDKHENVIAQTGYRNGDVTNFVSYVNENLVDF</sequence>
<keyword evidence="2" id="KW-0472">Membrane</keyword>
<evidence type="ECO:0000259" key="3">
    <source>
        <dbReference type="PROSITE" id="PS51352"/>
    </source>
</evidence>
<keyword evidence="2" id="KW-1133">Transmembrane helix</keyword>
<dbReference type="Proteomes" id="UP001172083">
    <property type="component" value="Unassembled WGS sequence"/>
</dbReference>
<gene>
    <name evidence="4" type="ORF">QQ020_28475</name>
</gene>
<feature type="transmembrane region" description="Helical" evidence="2">
    <location>
        <begin position="12"/>
        <end position="29"/>
    </location>
</feature>
<keyword evidence="2" id="KW-0812">Transmembrane</keyword>
<dbReference type="RefSeq" id="WP_346761382.1">
    <property type="nucleotide sequence ID" value="NZ_JAUJEB010000007.1"/>
</dbReference>
<dbReference type="SUPFAM" id="SSF52833">
    <property type="entry name" value="Thioredoxin-like"/>
    <property type="match status" value="1"/>
</dbReference>
<dbReference type="PANTHER" id="PTHR15337:SF11">
    <property type="entry name" value="THIOREDOXIN DOMAIN-CONTAINING PROTEIN"/>
    <property type="match status" value="1"/>
</dbReference>
<organism evidence="4 5">
    <name type="scientific">Agaribacillus aureus</name>
    <dbReference type="NCBI Taxonomy" id="3051825"/>
    <lineage>
        <taxon>Bacteria</taxon>
        <taxon>Pseudomonadati</taxon>
        <taxon>Bacteroidota</taxon>
        <taxon>Cytophagia</taxon>
        <taxon>Cytophagales</taxon>
        <taxon>Splendidivirgaceae</taxon>
        <taxon>Agaribacillus</taxon>
    </lineage>
</organism>
<keyword evidence="1" id="KW-0732">Signal</keyword>
<dbReference type="Pfam" id="PF13899">
    <property type="entry name" value="Thioredoxin_7"/>
    <property type="match status" value="1"/>
</dbReference>
<evidence type="ECO:0000256" key="1">
    <source>
        <dbReference type="ARBA" id="ARBA00022729"/>
    </source>
</evidence>
<keyword evidence="5" id="KW-1185">Reference proteome</keyword>
<dbReference type="InterPro" id="IPR036249">
    <property type="entry name" value="Thioredoxin-like_sf"/>
</dbReference>
<accession>A0ABT8LIE6</accession>
<feature type="domain" description="Thioredoxin" evidence="3">
    <location>
        <begin position="26"/>
        <end position="165"/>
    </location>
</feature>
<comment type="caution">
    <text evidence="4">The sequence shown here is derived from an EMBL/GenBank/DDBJ whole genome shotgun (WGS) entry which is preliminary data.</text>
</comment>
<dbReference type="InterPro" id="IPR013766">
    <property type="entry name" value="Thioredoxin_domain"/>
</dbReference>
<evidence type="ECO:0000256" key="2">
    <source>
        <dbReference type="SAM" id="Phobius"/>
    </source>
</evidence>
<name>A0ABT8LIE6_9BACT</name>
<protein>
    <submittedName>
        <fullName evidence="4">Thioredoxin family protein</fullName>
    </submittedName>
</protein>
<dbReference type="InterPro" id="IPR051099">
    <property type="entry name" value="AGR/TXD"/>
</dbReference>
<dbReference type="Gene3D" id="3.40.30.10">
    <property type="entry name" value="Glutaredoxin"/>
    <property type="match status" value="1"/>
</dbReference>
<reference evidence="4" key="1">
    <citation type="submission" date="2023-06" db="EMBL/GenBank/DDBJ databases">
        <title>Genomic of Agaribacillus aureum.</title>
        <authorList>
            <person name="Wang G."/>
        </authorList>
    </citation>
    <scope>NUCLEOTIDE SEQUENCE</scope>
    <source>
        <strain evidence="4">BMA12</strain>
    </source>
</reference>
<evidence type="ECO:0000313" key="4">
    <source>
        <dbReference type="EMBL" id="MDN5216048.1"/>
    </source>
</evidence>
<dbReference type="PROSITE" id="PS51352">
    <property type="entry name" value="THIOREDOXIN_2"/>
    <property type="match status" value="1"/>
</dbReference>